<organism evidence="1 2">
    <name type="scientific">Izhakiella capsodis</name>
    <dbReference type="NCBI Taxonomy" id="1367852"/>
    <lineage>
        <taxon>Bacteria</taxon>
        <taxon>Pseudomonadati</taxon>
        <taxon>Pseudomonadota</taxon>
        <taxon>Gammaproteobacteria</taxon>
        <taxon>Enterobacterales</taxon>
        <taxon>Erwiniaceae</taxon>
        <taxon>Izhakiella</taxon>
    </lineage>
</organism>
<evidence type="ECO:0000313" key="2">
    <source>
        <dbReference type="Proteomes" id="UP000242222"/>
    </source>
</evidence>
<dbReference type="OrthoDB" id="9116415at2"/>
<accession>A0A1I5BCX9</accession>
<proteinExistence type="predicted"/>
<dbReference type="EMBL" id="FOVC01000016">
    <property type="protein sequence ID" value="SFN72588.1"/>
    <property type="molecule type" value="Genomic_DNA"/>
</dbReference>
<sequence length="142" mass="15322">MTISVAGFIGFVRTEMGITADDIPDASGSLTAAYSGAVEWVNREIETVMPILYASAVYNLAASFLVNYGTEPVLAKLRSAKGLNDFKSGVITGASDNATSAQRLAPDFFKDLSLSDLQMLQDPWGRRYLMIAQQFGSLWGLS</sequence>
<keyword evidence="2" id="KW-1185">Reference proteome</keyword>
<dbReference type="Proteomes" id="UP000242222">
    <property type="component" value="Unassembled WGS sequence"/>
</dbReference>
<gene>
    <name evidence="1" type="ORF">SAMN05216516_11621</name>
</gene>
<reference evidence="2" key="1">
    <citation type="submission" date="2016-10" db="EMBL/GenBank/DDBJ databases">
        <authorList>
            <person name="Varghese N."/>
            <person name="Submissions S."/>
        </authorList>
    </citation>
    <scope>NUCLEOTIDE SEQUENCE [LARGE SCALE GENOMIC DNA]</scope>
    <source>
        <strain evidence="2">N6PO6</strain>
    </source>
</reference>
<evidence type="ECO:0000313" key="1">
    <source>
        <dbReference type="EMBL" id="SFN72588.1"/>
    </source>
</evidence>
<protein>
    <submittedName>
        <fullName evidence="1">Uncharacterized protein</fullName>
    </submittedName>
</protein>
<dbReference type="STRING" id="1367852.SAMN05216516_11621"/>
<dbReference type="AlphaFoldDB" id="A0A1I5BCX9"/>
<dbReference type="RefSeq" id="WP_092879946.1">
    <property type="nucleotide sequence ID" value="NZ_FOVC01000016.1"/>
</dbReference>
<name>A0A1I5BCX9_9GAMM</name>